<name>A0A7G3WH32_9CAUD</name>
<dbReference type="EMBL" id="MT457475">
    <property type="protein sequence ID" value="QKE60830.1"/>
    <property type="molecule type" value="Genomic_DNA"/>
</dbReference>
<dbReference type="Proteomes" id="UP000516780">
    <property type="component" value="Segment"/>
</dbReference>
<evidence type="ECO:0000313" key="1">
    <source>
        <dbReference type="EMBL" id="QKE60830.1"/>
    </source>
</evidence>
<proteinExistence type="predicted"/>
<reference evidence="1 2" key="1">
    <citation type="journal article" date="2020" name="Microb. Ecol.">
        <title>Novel Virus on Filamentous Arthronema africanum Cyanobacterium.</title>
        <authorList>
            <person name="Petrzik K."/>
            <person name="Lukavsky J."/>
            <person name="Koloniuk I."/>
        </authorList>
    </citation>
    <scope>NUCLEOTIDE SEQUENCE [LARGE SCALE GENOMIC DNA]</scope>
</reference>
<sequence>MERYTLEVVTNSGQVETLIVTDDEDFVETVADAISDSGFYQSVGVIRWKPEKTAEEKVQFLKDLQAKIKELAA</sequence>
<accession>A0A7G3WH32</accession>
<keyword evidence="2" id="KW-1185">Reference proteome</keyword>
<protein>
    <submittedName>
        <fullName evidence="1">Uncharacterized protein</fullName>
    </submittedName>
</protein>
<organism evidence="1 2">
    <name type="scientific">Arthronema virus TR020</name>
    <dbReference type="NCBI Taxonomy" id="2736280"/>
    <lineage>
        <taxon>Viruses</taxon>
        <taxon>Duplodnaviria</taxon>
        <taxon>Heunggongvirae</taxon>
        <taxon>Uroviricota</taxon>
        <taxon>Caudoviricetes</taxon>
        <taxon>Saffermanviridae</taxon>
        <taxon>Arthrovirus</taxon>
        <taxon>Arthrovirus TR020</taxon>
    </lineage>
</organism>
<evidence type="ECO:0000313" key="2">
    <source>
        <dbReference type="Proteomes" id="UP000516780"/>
    </source>
</evidence>